<protein>
    <submittedName>
        <fullName evidence="3">Spidroin-1-like</fullName>
    </submittedName>
</protein>
<evidence type="ECO:0000256" key="1">
    <source>
        <dbReference type="SAM" id="MobiDB-lite"/>
    </source>
</evidence>
<sequence>MEEVEEQPAPAAGGVLTWPGRARGEQGNVREAVKEEEGTKGQQQQCLPARAELGLAAGGRTASASAGGGSRWSKGSGEPAGRQREAAGGAAEEINSSKWLSGSTLPGGAAAAGGGRGDGDPSLEAVGRVVLPAMGGGDARIGGKPSLGPHQVWAAAGASGGGRRWSGTPRNTRVRLPTEEGGGADRLEAAAARGHELTRARPELQQIAADGPDGAGSACGWRRLAGTVPGRSRRVVHPIPSGSRARRRKSHNLGQICPGWPHPARAAVAALRGGRDGGGRRR</sequence>
<feature type="compositionally biased region" description="Polar residues" evidence="1">
    <location>
        <begin position="94"/>
        <end position="104"/>
    </location>
</feature>
<dbReference type="RefSeq" id="XP_020106664.1">
    <property type="nucleotide sequence ID" value="XM_020251075.1"/>
</dbReference>
<organism evidence="2 3">
    <name type="scientific">Ananas comosus</name>
    <name type="common">Pineapple</name>
    <name type="synonym">Ananas ananas</name>
    <dbReference type="NCBI Taxonomy" id="4615"/>
    <lineage>
        <taxon>Eukaryota</taxon>
        <taxon>Viridiplantae</taxon>
        <taxon>Streptophyta</taxon>
        <taxon>Embryophyta</taxon>
        <taxon>Tracheophyta</taxon>
        <taxon>Spermatophyta</taxon>
        <taxon>Magnoliopsida</taxon>
        <taxon>Liliopsida</taxon>
        <taxon>Poales</taxon>
        <taxon>Bromeliaceae</taxon>
        <taxon>Bromelioideae</taxon>
        <taxon>Ananas</taxon>
    </lineage>
</organism>
<proteinExistence type="predicted"/>
<reference evidence="2" key="1">
    <citation type="journal article" date="2015" name="Nat. Genet.">
        <title>The pineapple genome and the evolution of CAM photosynthesis.</title>
        <authorList>
            <person name="Ming R."/>
            <person name="VanBuren R."/>
            <person name="Wai C.M."/>
            <person name="Tang H."/>
            <person name="Schatz M.C."/>
            <person name="Bowers J.E."/>
            <person name="Lyons E."/>
            <person name="Wang M.L."/>
            <person name="Chen J."/>
            <person name="Biggers E."/>
            <person name="Zhang J."/>
            <person name="Huang L."/>
            <person name="Zhang L."/>
            <person name="Miao W."/>
            <person name="Zhang J."/>
            <person name="Ye Z."/>
            <person name="Miao C."/>
            <person name="Lin Z."/>
            <person name="Wang H."/>
            <person name="Zhou H."/>
            <person name="Yim W.C."/>
            <person name="Priest H.D."/>
            <person name="Zheng C."/>
            <person name="Woodhouse M."/>
            <person name="Edger P.P."/>
            <person name="Guyot R."/>
            <person name="Guo H.B."/>
            <person name="Guo H."/>
            <person name="Zheng G."/>
            <person name="Singh R."/>
            <person name="Sharma A."/>
            <person name="Min X."/>
            <person name="Zheng Y."/>
            <person name="Lee H."/>
            <person name="Gurtowski J."/>
            <person name="Sedlazeck F.J."/>
            <person name="Harkess A."/>
            <person name="McKain M.R."/>
            <person name="Liao Z."/>
            <person name="Fang J."/>
            <person name="Liu J."/>
            <person name="Zhang X."/>
            <person name="Zhang Q."/>
            <person name="Hu W."/>
            <person name="Qin Y."/>
            <person name="Wang K."/>
            <person name="Chen L.Y."/>
            <person name="Shirley N."/>
            <person name="Lin Y.R."/>
            <person name="Liu L.Y."/>
            <person name="Hernandez A.G."/>
            <person name="Wright C.L."/>
            <person name="Bulone V."/>
            <person name="Tuskan G.A."/>
            <person name="Heath K."/>
            <person name="Zee F."/>
            <person name="Moore P.H."/>
            <person name="Sunkar R."/>
            <person name="Leebens-Mack J.H."/>
            <person name="Mockler T."/>
            <person name="Bennetzen J.L."/>
            <person name="Freeling M."/>
            <person name="Sankoff D."/>
            <person name="Paterson A.H."/>
            <person name="Zhu X."/>
            <person name="Yang X."/>
            <person name="Smith J.A."/>
            <person name="Cushman J.C."/>
            <person name="Paull R.E."/>
            <person name="Yu Q."/>
        </authorList>
    </citation>
    <scope>NUCLEOTIDE SEQUENCE [LARGE SCALE GENOMIC DNA]</scope>
    <source>
        <strain evidence="2">cv. F153</strain>
    </source>
</reference>
<evidence type="ECO:0000313" key="3">
    <source>
        <dbReference type="RefSeq" id="XP_020106664.1"/>
    </source>
</evidence>
<feature type="region of interest" description="Disordered" evidence="1">
    <location>
        <begin position="1"/>
        <end position="123"/>
    </location>
</feature>
<name>A0A6P5GFD4_ANACO</name>
<feature type="compositionally biased region" description="Low complexity" evidence="1">
    <location>
        <begin position="42"/>
        <end position="93"/>
    </location>
</feature>
<dbReference type="AlphaFoldDB" id="A0A6P5GFD4"/>
<feature type="region of interest" description="Disordered" evidence="1">
    <location>
        <begin position="141"/>
        <end position="184"/>
    </location>
</feature>
<evidence type="ECO:0000313" key="2">
    <source>
        <dbReference type="Proteomes" id="UP000515123"/>
    </source>
</evidence>
<keyword evidence="2" id="KW-1185">Reference proteome</keyword>
<accession>A0A6P5GFD4</accession>
<dbReference type="Proteomes" id="UP000515123">
    <property type="component" value="Linkage group 17"/>
</dbReference>
<gene>
    <name evidence="3" type="primary">LOC109722898</name>
</gene>
<reference evidence="3" key="2">
    <citation type="submission" date="2025-08" db="UniProtKB">
        <authorList>
            <consortium name="RefSeq"/>
        </authorList>
    </citation>
    <scope>IDENTIFICATION</scope>
    <source>
        <tissue evidence="3">Leaf</tissue>
    </source>
</reference>
<feature type="region of interest" description="Disordered" evidence="1">
    <location>
        <begin position="231"/>
        <end position="261"/>
    </location>
</feature>
<dbReference type="GeneID" id="109722898"/>